<evidence type="ECO:0000256" key="2">
    <source>
        <dbReference type="ARBA" id="ARBA00023043"/>
    </source>
</evidence>
<keyword evidence="2 3" id="KW-0040">ANK repeat</keyword>
<name>A0A8H4JGN0_9HYPO</name>
<proteinExistence type="predicted"/>
<evidence type="ECO:0000313" key="6">
    <source>
        <dbReference type="Proteomes" id="UP000605986"/>
    </source>
</evidence>
<dbReference type="InterPro" id="IPR036770">
    <property type="entry name" value="Ankyrin_rpt-contain_sf"/>
</dbReference>
<dbReference type="Gene3D" id="1.25.40.20">
    <property type="entry name" value="Ankyrin repeat-containing domain"/>
    <property type="match status" value="1"/>
</dbReference>
<gene>
    <name evidence="5" type="ORF">F53441_14460</name>
</gene>
<dbReference type="EMBL" id="JAADJG010001298">
    <property type="protein sequence ID" value="KAF4418686.1"/>
    <property type="molecule type" value="Genomic_DNA"/>
</dbReference>
<sequence length="323" mass="35530">MVELLLRNRADPGLYDDEGYLPLFSALSQDHAGITICLLQDHVDPGHLAVIQTSQSTTLHVACRFASPIVVECLLEGRADPNVSDSHGKTPLHEVVRQNCSELEDRVIQTLHLLADYGASPDIESEQFVTARDIGIMALSPWIREMFATSRVENAPIPRNRLRASKLKAPVLRASSPGGIPTHQHNTQLDVDSNNSFSSLVNPSMAQGGGVKFNEPQTVWFDKPVTEQLFTPKSSSLGRCDNLARQAPLAAKSLSERVDSKQKVPEVLENVQGAFMTSNSAKFWGSLSPRPREDSQPAPELIGDTKSPRRTNQKKKWVALDIL</sequence>
<comment type="caution">
    <text evidence="5">The sequence shown here is derived from an EMBL/GenBank/DDBJ whole genome shotgun (WGS) entry which is preliminary data.</text>
</comment>
<feature type="region of interest" description="Disordered" evidence="4">
    <location>
        <begin position="282"/>
        <end position="314"/>
    </location>
</feature>
<evidence type="ECO:0000256" key="1">
    <source>
        <dbReference type="ARBA" id="ARBA00022737"/>
    </source>
</evidence>
<evidence type="ECO:0000256" key="4">
    <source>
        <dbReference type="SAM" id="MobiDB-lite"/>
    </source>
</evidence>
<accession>A0A8H4JGN0</accession>
<evidence type="ECO:0000256" key="3">
    <source>
        <dbReference type="PROSITE-ProRule" id="PRU00023"/>
    </source>
</evidence>
<protein>
    <submittedName>
        <fullName evidence="5">Putative ankyrin repeat protein</fullName>
    </submittedName>
</protein>
<dbReference type="PROSITE" id="PS50088">
    <property type="entry name" value="ANK_REPEAT"/>
    <property type="match status" value="2"/>
</dbReference>
<feature type="repeat" description="ANK" evidence="3">
    <location>
        <begin position="54"/>
        <end position="86"/>
    </location>
</feature>
<dbReference type="AlphaFoldDB" id="A0A8H4JGN0"/>
<feature type="repeat" description="ANK" evidence="3">
    <location>
        <begin position="87"/>
        <end position="126"/>
    </location>
</feature>
<organism evidence="5 6">
    <name type="scientific">Fusarium austroafricanum</name>
    <dbReference type="NCBI Taxonomy" id="2364996"/>
    <lineage>
        <taxon>Eukaryota</taxon>
        <taxon>Fungi</taxon>
        <taxon>Dikarya</taxon>
        <taxon>Ascomycota</taxon>
        <taxon>Pezizomycotina</taxon>
        <taxon>Sordariomycetes</taxon>
        <taxon>Hypocreomycetidae</taxon>
        <taxon>Hypocreales</taxon>
        <taxon>Nectriaceae</taxon>
        <taxon>Fusarium</taxon>
        <taxon>Fusarium concolor species complex</taxon>
    </lineage>
</organism>
<keyword evidence="6" id="KW-1185">Reference proteome</keyword>
<dbReference type="Pfam" id="PF13857">
    <property type="entry name" value="Ank_5"/>
    <property type="match status" value="1"/>
</dbReference>
<reference evidence="5" key="1">
    <citation type="submission" date="2020-01" db="EMBL/GenBank/DDBJ databases">
        <title>Identification and distribution of gene clusters putatively required for synthesis of sphingolipid metabolism inhibitors in phylogenetically diverse species of the filamentous fungus Fusarium.</title>
        <authorList>
            <person name="Kim H.-S."/>
            <person name="Busman M."/>
            <person name="Brown D.W."/>
            <person name="Divon H."/>
            <person name="Uhlig S."/>
            <person name="Proctor R.H."/>
        </authorList>
    </citation>
    <scope>NUCLEOTIDE SEQUENCE</scope>
    <source>
        <strain evidence="5">NRRL 53441</strain>
    </source>
</reference>
<evidence type="ECO:0000313" key="5">
    <source>
        <dbReference type="EMBL" id="KAF4418686.1"/>
    </source>
</evidence>
<dbReference type="PANTHER" id="PTHR24198:SF165">
    <property type="entry name" value="ANKYRIN REPEAT-CONTAINING PROTEIN-RELATED"/>
    <property type="match status" value="1"/>
</dbReference>
<keyword evidence="1" id="KW-0677">Repeat</keyword>
<dbReference type="SMART" id="SM00248">
    <property type="entry name" value="ANK"/>
    <property type="match status" value="3"/>
</dbReference>
<dbReference type="Proteomes" id="UP000605986">
    <property type="component" value="Unassembled WGS sequence"/>
</dbReference>
<dbReference type="InterPro" id="IPR002110">
    <property type="entry name" value="Ankyrin_rpt"/>
</dbReference>
<dbReference type="SUPFAM" id="SSF48403">
    <property type="entry name" value="Ankyrin repeat"/>
    <property type="match status" value="1"/>
</dbReference>
<dbReference type="PANTHER" id="PTHR24198">
    <property type="entry name" value="ANKYRIN REPEAT AND PROTEIN KINASE DOMAIN-CONTAINING PROTEIN"/>
    <property type="match status" value="1"/>
</dbReference>
<dbReference type="OrthoDB" id="539213at2759"/>